<evidence type="ECO:0000256" key="2">
    <source>
        <dbReference type="ARBA" id="ARBA00022763"/>
    </source>
</evidence>
<comment type="similarity">
    <text evidence="1 7">Belongs to the peptidase S24 family.</text>
</comment>
<keyword evidence="10" id="KW-1185">Reference proteome</keyword>
<dbReference type="SUPFAM" id="SSF51306">
    <property type="entry name" value="LexA/Signal peptidase"/>
    <property type="match status" value="1"/>
</dbReference>
<dbReference type="Pfam" id="PF00717">
    <property type="entry name" value="Peptidase_S24"/>
    <property type="match status" value="1"/>
</dbReference>
<dbReference type="PANTHER" id="PTHR33516">
    <property type="entry name" value="LEXA REPRESSOR"/>
    <property type="match status" value="1"/>
</dbReference>
<dbReference type="PRINTS" id="PR00726">
    <property type="entry name" value="LEXASERPTASE"/>
</dbReference>
<evidence type="ECO:0000256" key="6">
    <source>
        <dbReference type="ARBA" id="ARBA00023236"/>
    </source>
</evidence>
<evidence type="ECO:0000259" key="8">
    <source>
        <dbReference type="PROSITE" id="PS50943"/>
    </source>
</evidence>
<dbReference type="InterPro" id="IPR050077">
    <property type="entry name" value="LexA_repressor"/>
</dbReference>
<reference evidence="9 10" key="1">
    <citation type="submission" date="2018-11" db="EMBL/GenBank/DDBJ databases">
        <title>Clostridium sp. nov., a member of the family Erysipelotrichaceae isolated from pig faeces.</title>
        <authorList>
            <person name="Chang Y.-H."/>
        </authorList>
    </citation>
    <scope>NUCLEOTIDE SEQUENCE [LARGE SCALE GENOMIC DNA]</scope>
    <source>
        <strain evidence="9 10">YH-panp20</strain>
    </source>
</reference>
<sequence>MNVKEILQEYKRQNNITNDEIAQVLGVTKSTVSRWCNGQTKRINADTLEKLSQLMHLDMDQMKRMSTFSFEKPLLGTVKAGYGLFAEENLEGYIPVSESDYRKGDYFLRVTGNSMINAKIHDGDLLYVQACNDVPSGTIAVVLIGQDEVSVKRIIKSDTVLLLEAANPDVETKVFTKQEVNELPVQIIGKVIYAKTEIN</sequence>
<dbReference type="Pfam" id="PF01381">
    <property type="entry name" value="HTH_3"/>
    <property type="match status" value="1"/>
</dbReference>
<comment type="caution">
    <text evidence="9">The sequence shown here is derived from an EMBL/GenBank/DDBJ whole genome shotgun (WGS) entry which is preliminary data.</text>
</comment>
<dbReference type="Gene3D" id="2.10.109.10">
    <property type="entry name" value="Umud Fragment, subunit A"/>
    <property type="match status" value="1"/>
</dbReference>
<organism evidence="9 10">
    <name type="scientific">Absicoccus porci</name>
    <dbReference type="NCBI Taxonomy" id="2486576"/>
    <lineage>
        <taxon>Bacteria</taxon>
        <taxon>Bacillati</taxon>
        <taxon>Bacillota</taxon>
        <taxon>Erysipelotrichia</taxon>
        <taxon>Erysipelotrichales</taxon>
        <taxon>Erysipelotrichaceae</taxon>
        <taxon>Absicoccus</taxon>
    </lineage>
</organism>
<dbReference type="GO" id="GO:0006355">
    <property type="term" value="P:regulation of DNA-templated transcription"/>
    <property type="evidence" value="ECO:0007669"/>
    <property type="project" value="InterPro"/>
</dbReference>
<evidence type="ECO:0000256" key="5">
    <source>
        <dbReference type="ARBA" id="ARBA00023204"/>
    </source>
</evidence>
<dbReference type="AlphaFoldDB" id="A0A3N0I081"/>
<feature type="domain" description="HTH cro/C1-type" evidence="8">
    <location>
        <begin position="7"/>
        <end position="62"/>
    </location>
</feature>
<dbReference type="GO" id="GO:0016787">
    <property type="term" value="F:hydrolase activity"/>
    <property type="evidence" value="ECO:0007669"/>
    <property type="project" value="UniProtKB-KW"/>
</dbReference>
<dbReference type="InterPro" id="IPR001387">
    <property type="entry name" value="Cro/C1-type_HTH"/>
</dbReference>
<evidence type="ECO:0000256" key="1">
    <source>
        <dbReference type="ARBA" id="ARBA00007484"/>
    </source>
</evidence>
<dbReference type="GO" id="GO:0003677">
    <property type="term" value="F:DNA binding"/>
    <property type="evidence" value="ECO:0007669"/>
    <property type="project" value="InterPro"/>
</dbReference>
<evidence type="ECO:0000313" key="10">
    <source>
        <dbReference type="Proteomes" id="UP000276568"/>
    </source>
</evidence>
<evidence type="ECO:0000256" key="7">
    <source>
        <dbReference type="RuleBase" id="RU003991"/>
    </source>
</evidence>
<keyword evidence="5" id="KW-0234">DNA repair</keyword>
<keyword evidence="3 7" id="KW-0378">Hydrolase</keyword>
<dbReference type="InterPro" id="IPR015927">
    <property type="entry name" value="Peptidase_S24_S26A/B/C"/>
</dbReference>
<dbReference type="PROSITE" id="PS50943">
    <property type="entry name" value="HTH_CROC1"/>
    <property type="match status" value="1"/>
</dbReference>
<dbReference type="PANTHER" id="PTHR33516:SF2">
    <property type="entry name" value="LEXA REPRESSOR-RELATED"/>
    <property type="match status" value="1"/>
</dbReference>
<protein>
    <submittedName>
        <fullName evidence="9">XRE family transcriptional regulator</fullName>
    </submittedName>
</protein>
<keyword evidence="6" id="KW-0742">SOS response</keyword>
<evidence type="ECO:0000256" key="3">
    <source>
        <dbReference type="ARBA" id="ARBA00022801"/>
    </source>
</evidence>
<dbReference type="InterPro" id="IPR039418">
    <property type="entry name" value="LexA-like"/>
</dbReference>
<keyword evidence="4 7" id="KW-0068">Autocatalytic cleavage</keyword>
<dbReference type="CDD" id="cd00093">
    <property type="entry name" value="HTH_XRE"/>
    <property type="match status" value="1"/>
</dbReference>
<gene>
    <name evidence="9" type="ORF">EDX97_06340</name>
</gene>
<accession>A0A3N0I081</accession>
<dbReference type="InterPro" id="IPR036286">
    <property type="entry name" value="LexA/Signal_pep-like_sf"/>
</dbReference>
<dbReference type="InterPro" id="IPR006197">
    <property type="entry name" value="Peptidase_S24_LexA"/>
</dbReference>
<dbReference type="SMART" id="SM00530">
    <property type="entry name" value="HTH_XRE"/>
    <property type="match status" value="1"/>
</dbReference>
<dbReference type="RefSeq" id="WP_128520318.1">
    <property type="nucleotide sequence ID" value="NZ_CAUWBR010000002.1"/>
</dbReference>
<name>A0A3N0I081_9FIRM</name>
<dbReference type="Proteomes" id="UP000276568">
    <property type="component" value="Unassembled WGS sequence"/>
</dbReference>
<dbReference type="GO" id="GO:0009432">
    <property type="term" value="P:SOS response"/>
    <property type="evidence" value="ECO:0007669"/>
    <property type="project" value="UniProtKB-KW"/>
</dbReference>
<dbReference type="InterPro" id="IPR010982">
    <property type="entry name" value="Lambda_DNA-bd_dom_sf"/>
</dbReference>
<dbReference type="SUPFAM" id="SSF47413">
    <property type="entry name" value="lambda repressor-like DNA-binding domains"/>
    <property type="match status" value="1"/>
</dbReference>
<keyword evidence="2" id="KW-0227">DNA damage</keyword>
<dbReference type="EMBL" id="RJQC01000002">
    <property type="protein sequence ID" value="RNM30404.1"/>
    <property type="molecule type" value="Genomic_DNA"/>
</dbReference>
<proteinExistence type="inferred from homology"/>
<evidence type="ECO:0000313" key="9">
    <source>
        <dbReference type="EMBL" id="RNM30404.1"/>
    </source>
</evidence>
<dbReference type="CDD" id="cd06529">
    <property type="entry name" value="S24_LexA-like"/>
    <property type="match status" value="1"/>
</dbReference>
<dbReference type="GO" id="GO:0006281">
    <property type="term" value="P:DNA repair"/>
    <property type="evidence" value="ECO:0007669"/>
    <property type="project" value="UniProtKB-KW"/>
</dbReference>
<dbReference type="Gene3D" id="1.10.260.40">
    <property type="entry name" value="lambda repressor-like DNA-binding domains"/>
    <property type="match status" value="1"/>
</dbReference>
<dbReference type="OrthoDB" id="9802364at2"/>
<evidence type="ECO:0000256" key="4">
    <source>
        <dbReference type="ARBA" id="ARBA00022813"/>
    </source>
</evidence>